<evidence type="ECO:0000259" key="5">
    <source>
        <dbReference type="PROSITE" id="PS51473"/>
    </source>
</evidence>
<keyword evidence="4" id="KW-0812">Transmembrane</keyword>
<keyword evidence="4" id="KW-1133">Transmembrane helix</keyword>
<evidence type="ECO:0000256" key="3">
    <source>
        <dbReference type="SAM" id="MobiDB-lite"/>
    </source>
</evidence>
<dbReference type="Gene3D" id="3.30.430.20">
    <property type="entry name" value="Gnk2 domain, C-X8-C-X2-C motif"/>
    <property type="match status" value="4"/>
</dbReference>
<dbReference type="Proteomes" id="UP000188268">
    <property type="component" value="Unassembled WGS sequence"/>
</dbReference>
<dbReference type="CDD" id="cd23509">
    <property type="entry name" value="Gnk2-like"/>
    <property type="match status" value="4"/>
</dbReference>
<feature type="domain" description="Gnk2-homologous" evidence="5">
    <location>
        <begin position="336"/>
        <end position="442"/>
    </location>
</feature>
<evidence type="ECO:0000256" key="1">
    <source>
        <dbReference type="ARBA" id="ARBA00022729"/>
    </source>
</evidence>
<keyword evidence="2" id="KW-0677">Repeat</keyword>
<keyword evidence="1" id="KW-0732">Signal</keyword>
<dbReference type="OMA" id="LENIFAC"/>
<evidence type="ECO:0000313" key="7">
    <source>
        <dbReference type="Proteomes" id="UP000188268"/>
    </source>
</evidence>
<feature type="transmembrane region" description="Helical" evidence="4">
    <location>
        <begin position="12"/>
        <end position="32"/>
    </location>
</feature>
<dbReference type="PROSITE" id="PS51473">
    <property type="entry name" value="GNK2"/>
    <property type="match status" value="3"/>
</dbReference>
<protein>
    <recommendedName>
        <fullName evidence="5">Gnk2-homologous domain-containing protein</fullName>
    </recommendedName>
</protein>
<dbReference type="InterPro" id="IPR002902">
    <property type="entry name" value="GNK2"/>
</dbReference>
<organism evidence="6 7">
    <name type="scientific">Corchorus capsularis</name>
    <name type="common">Jute</name>
    <dbReference type="NCBI Taxonomy" id="210143"/>
    <lineage>
        <taxon>Eukaryota</taxon>
        <taxon>Viridiplantae</taxon>
        <taxon>Streptophyta</taxon>
        <taxon>Embryophyta</taxon>
        <taxon>Tracheophyta</taxon>
        <taxon>Spermatophyta</taxon>
        <taxon>Magnoliopsida</taxon>
        <taxon>eudicotyledons</taxon>
        <taxon>Gunneridae</taxon>
        <taxon>Pentapetalae</taxon>
        <taxon>rosids</taxon>
        <taxon>malvids</taxon>
        <taxon>Malvales</taxon>
        <taxon>Malvaceae</taxon>
        <taxon>Grewioideae</taxon>
        <taxon>Apeibeae</taxon>
        <taxon>Corchorus</taxon>
    </lineage>
</organism>
<sequence>MVAVGTSILPLFLYSVLLFHLPLFLSLDVFLFENCTQGTNFTATSTYQANLNRIVSQLSSLTEFNNGFYNLSVGTSPDNVNAIALCTADRTREQCISCVNYTITELRGACPWNKEAIAWSEFCMVKYANRNLFGNLENDPRKCAPSPAFAMNPDQFNAAVSQLMNKLNFNATAGDPRKYASGQTKSGFDTVYGSVQCTPDLDDASCGSCLNFSTTELLNCCSGKIGCRVLSPNCMLRFESNPFENEAPEPPGPPPPPTHSPTGKASDKFFHNDSLNGIHSLFLCRNDVNTSTCQECVKNSTQTLTERCPTTTGGIIWYDECMLRYSNINFLGQMELNPAYLMWNLANLSNPEEASVNIQGLYSDLVEGAPAEPTKFLTKERPVFNGNESRYGLAQCSRDLNETSCYNCLNYLHTWIEVCCKDKKGWRVGTPSCNIRIEEYQFFNLSTPAAPPPEIQDERLSEEIWLRSSATHVTEAPDTAGIELLTSDCSTT</sequence>
<dbReference type="PANTHER" id="PTHR32099">
    <property type="entry name" value="CYSTEINE-RICH REPEAT SECRETORY PROTEIN"/>
    <property type="match status" value="1"/>
</dbReference>
<feature type="domain" description="Gnk2-homologous" evidence="5">
    <location>
        <begin position="138"/>
        <end position="243"/>
    </location>
</feature>
<accession>A0A1R3I285</accession>
<feature type="domain" description="Gnk2-homologous" evidence="5">
    <location>
        <begin position="29"/>
        <end position="132"/>
    </location>
</feature>
<gene>
    <name evidence="6" type="ORF">CCACVL1_15486</name>
</gene>
<dbReference type="FunFam" id="3.30.430.20:FF:000003">
    <property type="entry name" value="Cysteine-rich RLK (RECEPTOR-like protein kinase) 10"/>
    <property type="match status" value="1"/>
</dbReference>
<name>A0A1R3I285_COCAP</name>
<dbReference type="InterPro" id="IPR038408">
    <property type="entry name" value="GNK2_sf"/>
</dbReference>
<feature type="compositionally biased region" description="Pro residues" evidence="3">
    <location>
        <begin position="248"/>
        <end position="259"/>
    </location>
</feature>
<dbReference type="Gramene" id="OMO76705">
    <property type="protein sequence ID" value="OMO76705"/>
    <property type="gene ID" value="CCACVL1_15486"/>
</dbReference>
<dbReference type="AlphaFoldDB" id="A0A1R3I285"/>
<dbReference type="OrthoDB" id="4062651at2759"/>
<dbReference type="PANTHER" id="PTHR32099:SF51">
    <property type="entry name" value="CYSTEINE-RICH RECEPTOR-LIKE PROTEIN KINASE 25 ISOFORM X1"/>
    <property type="match status" value="1"/>
</dbReference>
<dbReference type="EMBL" id="AWWV01010855">
    <property type="protein sequence ID" value="OMO76705.1"/>
    <property type="molecule type" value="Genomic_DNA"/>
</dbReference>
<comment type="caution">
    <text evidence="6">The sequence shown here is derived from an EMBL/GenBank/DDBJ whole genome shotgun (WGS) entry which is preliminary data.</text>
</comment>
<evidence type="ECO:0000256" key="4">
    <source>
        <dbReference type="SAM" id="Phobius"/>
    </source>
</evidence>
<dbReference type="Pfam" id="PF01657">
    <property type="entry name" value="Stress-antifung"/>
    <property type="match status" value="4"/>
</dbReference>
<reference evidence="6 7" key="1">
    <citation type="submission" date="2013-09" db="EMBL/GenBank/DDBJ databases">
        <title>Corchorus capsularis genome sequencing.</title>
        <authorList>
            <person name="Alam M."/>
            <person name="Haque M.S."/>
            <person name="Islam M.S."/>
            <person name="Emdad E.M."/>
            <person name="Islam M.M."/>
            <person name="Ahmed B."/>
            <person name="Halim A."/>
            <person name="Hossen Q.M.M."/>
            <person name="Hossain M.Z."/>
            <person name="Ahmed R."/>
            <person name="Khan M.M."/>
            <person name="Islam R."/>
            <person name="Rashid M.M."/>
            <person name="Khan S.A."/>
            <person name="Rahman M.S."/>
            <person name="Alam M."/>
        </authorList>
    </citation>
    <scope>NUCLEOTIDE SEQUENCE [LARGE SCALE GENOMIC DNA]</scope>
    <source>
        <strain evidence="7">cv. CVL-1</strain>
        <tissue evidence="6">Whole seedling</tissue>
    </source>
</reference>
<keyword evidence="7" id="KW-1185">Reference proteome</keyword>
<evidence type="ECO:0000256" key="2">
    <source>
        <dbReference type="ARBA" id="ARBA00022737"/>
    </source>
</evidence>
<keyword evidence="4" id="KW-0472">Membrane</keyword>
<dbReference type="STRING" id="210143.A0A1R3I285"/>
<proteinExistence type="predicted"/>
<evidence type="ECO:0000313" key="6">
    <source>
        <dbReference type="EMBL" id="OMO76705.1"/>
    </source>
</evidence>
<feature type="region of interest" description="Disordered" evidence="3">
    <location>
        <begin position="242"/>
        <end position="266"/>
    </location>
</feature>